<comment type="caution">
    <text evidence="7">The sequence shown here is derived from an EMBL/GenBank/DDBJ whole genome shotgun (WGS) entry which is preliminary data.</text>
</comment>
<dbReference type="SUPFAM" id="SSF51905">
    <property type="entry name" value="FAD/NAD(P)-binding domain"/>
    <property type="match status" value="1"/>
</dbReference>
<dbReference type="InterPro" id="IPR036188">
    <property type="entry name" value="FAD/NAD-bd_sf"/>
</dbReference>
<organism evidence="7 8">
    <name type="scientific">Maritalea porphyrae</name>
    <dbReference type="NCBI Taxonomy" id="880732"/>
    <lineage>
        <taxon>Bacteria</taxon>
        <taxon>Pseudomonadati</taxon>
        <taxon>Pseudomonadota</taxon>
        <taxon>Alphaproteobacteria</taxon>
        <taxon>Hyphomicrobiales</taxon>
        <taxon>Devosiaceae</taxon>
        <taxon>Maritalea</taxon>
    </lineage>
</organism>
<dbReference type="SUPFAM" id="SSF54373">
    <property type="entry name" value="FAD-linked reductases, C-terminal domain"/>
    <property type="match status" value="1"/>
</dbReference>
<dbReference type="PRINTS" id="PR00420">
    <property type="entry name" value="RNGMNOXGNASE"/>
</dbReference>
<evidence type="ECO:0000313" key="8">
    <source>
        <dbReference type="Proteomes" id="UP001161405"/>
    </source>
</evidence>
<dbReference type="RefSeq" id="WP_284365806.1">
    <property type="nucleotide sequence ID" value="NZ_BSNI01000002.1"/>
</dbReference>
<dbReference type="PANTHER" id="PTHR13789:SF318">
    <property type="entry name" value="GERANYLGERANYL DIPHOSPHATE REDUCTASE"/>
    <property type="match status" value="1"/>
</dbReference>
<evidence type="ECO:0000313" key="7">
    <source>
        <dbReference type="EMBL" id="GLQ18754.1"/>
    </source>
</evidence>
<keyword evidence="5" id="KW-0503">Monooxygenase</keyword>
<name>A0ABQ5UTZ9_9HYPH</name>
<proteinExistence type="predicted"/>
<reference evidence="7" key="2">
    <citation type="submission" date="2023-01" db="EMBL/GenBank/DDBJ databases">
        <title>Draft genome sequence of Maritalea porphyrae strain NBRC 107169.</title>
        <authorList>
            <person name="Sun Q."/>
            <person name="Mori K."/>
        </authorList>
    </citation>
    <scope>NUCLEOTIDE SEQUENCE</scope>
    <source>
        <strain evidence="7">NBRC 107169</strain>
    </source>
</reference>
<evidence type="ECO:0000256" key="1">
    <source>
        <dbReference type="ARBA" id="ARBA00001974"/>
    </source>
</evidence>
<dbReference type="Pfam" id="PF01494">
    <property type="entry name" value="FAD_binding_3"/>
    <property type="match status" value="1"/>
</dbReference>
<keyword evidence="8" id="KW-1185">Reference proteome</keyword>
<evidence type="ECO:0000259" key="6">
    <source>
        <dbReference type="Pfam" id="PF01494"/>
    </source>
</evidence>
<keyword evidence="4" id="KW-0560">Oxidoreductase</keyword>
<dbReference type="InterPro" id="IPR050493">
    <property type="entry name" value="FAD-dep_Monooxygenase_BioMet"/>
</dbReference>
<accession>A0ABQ5UTZ9</accession>
<protein>
    <submittedName>
        <fullName evidence="7">Salicylate hydroxylase</fullName>
    </submittedName>
</protein>
<dbReference type="EMBL" id="BSNI01000002">
    <property type="protein sequence ID" value="GLQ18754.1"/>
    <property type="molecule type" value="Genomic_DNA"/>
</dbReference>
<dbReference type="InterPro" id="IPR002938">
    <property type="entry name" value="FAD-bd"/>
</dbReference>
<feature type="domain" description="FAD-binding" evidence="6">
    <location>
        <begin position="8"/>
        <end position="348"/>
    </location>
</feature>
<keyword evidence="3" id="KW-0274">FAD</keyword>
<dbReference type="Proteomes" id="UP001161405">
    <property type="component" value="Unassembled WGS sequence"/>
</dbReference>
<evidence type="ECO:0000256" key="3">
    <source>
        <dbReference type="ARBA" id="ARBA00022827"/>
    </source>
</evidence>
<evidence type="ECO:0000256" key="2">
    <source>
        <dbReference type="ARBA" id="ARBA00022630"/>
    </source>
</evidence>
<reference evidence="7" key="1">
    <citation type="journal article" date="2014" name="Int. J. Syst. Evol. Microbiol.">
        <title>Complete genome of a new Firmicutes species belonging to the dominant human colonic microbiota ('Ruminococcus bicirculans') reveals two chromosomes and a selective capacity to utilize plant glucans.</title>
        <authorList>
            <consortium name="NISC Comparative Sequencing Program"/>
            <person name="Wegmann U."/>
            <person name="Louis P."/>
            <person name="Goesmann A."/>
            <person name="Henrissat B."/>
            <person name="Duncan S.H."/>
            <person name="Flint H.J."/>
        </authorList>
    </citation>
    <scope>NUCLEOTIDE SEQUENCE</scope>
    <source>
        <strain evidence="7">NBRC 107169</strain>
    </source>
</reference>
<dbReference type="PANTHER" id="PTHR13789">
    <property type="entry name" value="MONOOXYGENASE"/>
    <property type="match status" value="1"/>
</dbReference>
<sequence length="403" mass="44353">MGPEKTISINGAGIAGLTLALALAKFGFRVVIAEQHHEISEFGAGMQISPNARRVLTELGLDDAITAHSFEPEGIDIYRHGKSDPISHVKLGQFAKQRYQGTPYAVMHRADLAQQLYKATKAFPNIEILFGVTKTRVEDLGDAVSVMIEREGKPSYPLTARAQIGADGVRSVTRTESLSGQRPQYSGYVAWRAMADLEQLGNLLPKDRTSLFWGTDYHMVVYPLPQRDQFNVVLVTEFALPLEDSDTPEISNKSLRKNSKLSAIMESISDPWTAWPLFSVKTETWHKGNVAILGDAAHAMLPFQAQGAAMSIEDAGLMATILASETDNATAFGKWQNLRHARATKVQDQSQKNGFVFHMSPPLSWGRDAVVAGKSAEAHLERLDWIYAHDPFEGMVGPNPPEE</sequence>
<gene>
    <name evidence="7" type="primary">nah</name>
    <name evidence="7" type="ORF">GCM10007879_30030</name>
</gene>
<evidence type="ECO:0000256" key="4">
    <source>
        <dbReference type="ARBA" id="ARBA00023002"/>
    </source>
</evidence>
<comment type="cofactor">
    <cofactor evidence="1">
        <name>FAD</name>
        <dbReference type="ChEBI" id="CHEBI:57692"/>
    </cofactor>
</comment>
<evidence type="ECO:0000256" key="5">
    <source>
        <dbReference type="ARBA" id="ARBA00023033"/>
    </source>
</evidence>
<dbReference type="Gene3D" id="3.50.50.60">
    <property type="entry name" value="FAD/NAD(P)-binding domain"/>
    <property type="match status" value="1"/>
</dbReference>
<keyword evidence="2" id="KW-0285">Flavoprotein</keyword>